<organism evidence="1 2">
    <name type="scientific">Gymnopilus junonius</name>
    <name type="common">Spectacular rustgill mushroom</name>
    <name type="synonym">Gymnopilus spectabilis subsp. junonius</name>
    <dbReference type="NCBI Taxonomy" id="109634"/>
    <lineage>
        <taxon>Eukaryota</taxon>
        <taxon>Fungi</taxon>
        <taxon>Dikarya</taxon>
        <taxon>Basidiomycota</taxon>
        <taxon>Agaricomycotina</taxon>
        <taxon>Agaricomycetes</taxon>
        <taxon>Agaricomycetidae</taxon>
        <taxon>Agaricales</taxon>
        <taxon>Agaricineae</taxon>
        <taxon>Hymenogastraceae</taxon>
        <taxon>Gymnopilus</taxon>
    </lineage>
</organism>
<gene>
    <name evidence="1" type="ORF">CPB84DRAFT_1785062</name>
</gene>
<comment type="caution">
    <text evidence="1">The sequence shown here is derived from an EMBL/GenBank/DDBJ whole genome shotgun (WGS) entry which is preliminary data.</text>
</comment>
<evidence type="ECO:0000313" key="1">
    <source>
        <dbReference type="EMBL" id="KAF8889974.1"/>
    </source>
</evidence>
<proteinExistence type="predicted"/>
<sequence>MLTRAGSSAGQYRVPLTAAPSRLQIRRNYLEMHSTYWTPPKLLDIESALKLLSFHFLPPTSLPGLEILQLVTKQITTALYFGSR</sequence>
<protein>
    <submittedName>
        <fullName evidence="1">Uncharacterized protein</fullName>
    </submittedName>
</protein>
<dbReference type="EMBL" id="JADNYJ010000077">
    <property type="protein sequence ID" value="KAF8889974.1"/>
    <property type="molecule type" value="Genomic_DNA"/>
</dbReference>
<evidence type="ECO:0000313" key="2">
    <source>
        <dbReference type="Proteomes" id="UP000724874"/>
    </source>
</evidence>
<reference evidence="1" key="1">
    <citation type="submission" date="2020-11" db="EMBL/GenBank/DDBJ databases">
        <authorList>
            <consortium name="DOE Joint Genome Institute"/>
            <person name="Ahrendt S."/>
            <person name="Riley R."/>
            <person name="Andreopoulos W."/>
            <person name="LaButti K."/>
            <person name="Pangilinan J."/>
            <person name="Ruiz-duenas F.J."/>
            <person name="Barrasa J.M."/>
            <person name="Sanchez-Garcia M."/>
            <person name="Camarero S."/>
            <person name="Miyauchi S."/>
            <person name="Serrano A."/>
            <person name="Linde D."/>
            <person name="Babiker R."/>
            <person name="Drula E."/>
            <person name="Ayuso-Fernandez I."/>
            <person name="Pacheco R."/>
            <person name="Padilla G."/>
            <person name="Ferreira P."/>
            <person name="Barriuso J."/>
            <person name="Kellner H."/>
            <person name="Castanera R."/>
            <person name="Alfaro M."/>
            <person name="Ramirez L."/>
            <person name="Pisabarro A.G."/>
            <person name="Kuo A."/>
            <person name="Tritt A."/>
            <person name="Lipzen A."/>
            <person name="He G."/>
            <person name="Yan M."/>
            <person name="Ng V."/>
            <person name="Cullen D."/>
            <person name="Martin F."/>
            <person name="Rosso M.-N."/>
            <person name="Henrissat B."/>
            <person name="Hibbett D."/>
            <person name="Martinez A.T."/>
            <person name="Grigoriev I.V."/>
        </authorList>
    </citation>
    <scope>NUCLEOTIDE SEQUENCE</scope>
    <source>
        <strain evidence="1">AH 44721</strain>
    </source>
</reference>
<dbReference type="AlphaFoldDB" id="A0A9P5NJ78"/>
<keyword evidence="2" id="KW-1185">Reference proteome</keyword>
<name>A0A9P5NJ78_GYMJU</name>
<dbReference type="Proteomes" id="UP000724874">
    <property type="component" value="Unassembled WGS sequence"/>
</dbReference>
<accession>A0A9P5NJ78</accession>